<reference evidence="2" key="1">
    <citation type="journal article" date="2005" name="Nature">
        <title>The map-based sequence of the rice genome.</title>
        <authorList>
            <consortium name="International rice genome sequencing project (IRGSP)"/>
            <person name="Matsumoto T."/>
            <person name="Wu J."/>
            <person name="Kanamori H."/>
            <person name="Katayose Y."/>
            <person name="Fujisawa M."/>
            <person name="Namiki N."/>
            <person name="Mizuno H."/>
            <person name="Yamamoto K."/>
            <person name="Antonio B.A."/>
            <person name="Baba T."/>
            <person name="Sakata K."/>
            <person name="Nagamura Y."/>
            <person name="Aoki H."/>
            <person name="Arikawa K."/>
            <person name="Arita K."/>
            <person name="Bito T."/>
            <person name="Chiden Y."/>
            <person name="Fujitsuka N."/>
            <person name="Fukunaka R."/>
            <person name="Hamada M."/>
            <person name="Harada C."/>
            <person name="Hayashi A."/>
            <person name="Hijishita S."/>
            <person name="Honda M."/>
            <person name="Hosokawa S."/>
            <person name="Ichikawa Y."/>
            <person name="Idonuma A."/>
            <person name="Iijima M."/>
            <person name="Ikeda M."/>
            <person name="Ikeno M."/>
            <person name="Ito K."/>
            <person name="Ito S."/>
            <person name="Ito T."/>
            <person name="Ito Y."/>
            <person name="Ito Y."/>
            <person name="Iwabuchi A."/>
            <person name="Kamiya K."/>
            <person name="Karasawa W."/>
            <person name="Kurita K."/>
            <person name="Katagiri S."/>
            <person name="Kikuta A."/>
            <person name="Kobayashi H."/>
            <person name="Kobayashi N."/>
            <person name="Machita K."/>
            <person name="Maehara T."/>
            <person name="Masukawa M."/>
            <person name="Mizubayashi T."/>
            <person name="Mukai Y."/>
            <person name="Nagasaki H."/>
            <person name="Nagata Y."/>
            <person name="Naito S."/>
            <person name="Nakashima M."/>
            <person name="Nakama Y."/>
            <person name="Nakamichi Y."/>
            <person name="Nakamura M."/>
            <person name="Meguro A."/>
            <person name="Negishi M."/>
            <person name="Ohta I."/>
            <person name="Ohta T."/>
            <person name="Okamoto M."/>
            <person name="Ono N."/>
            <person name="Saji S."/>
            <person name="Sakaguchi M."/>
            <person name="Sakai K."/>
            <person name="Shibata M."/>
            <person name="Shimokawa T."/>
            <person name="Song J."/>
            <person name="Takazaki Y."/>
            <person name="Terasawa K."/>
            <person name="Tsugane M."/>
            <person name="Tsuji K."/>
            <person name="Ueda S."/>
            <person name="Waki K."/>
            <person name="Yamagata H."/>
            <person name="Yamamoto M."/>
            <person name="Yamamoto S."/>
            <person name="Yamane H."/>
            <person name="Yoshiki S."/>
            <person name="Yoshihara R."/>
            <person name="Yukawa K."/>
            <person name="Zhong H."/>
            <person name="Yano M."/>
            <person name="Yuan Q."/>
            <person name="Ouyang S."/>
            <person name="Liu J."/>
            <person name="Jones K.M."/>
            <person name="Gansberger K."/>
            <person name="Moffat K."/>
            <person name="Hill J."/>
            <person name="Bera J."/>
            <person name="Fadrosh D."/>
            <person name="Jin S."/>
            <person name="Johri S."/>
            <person name="Kim M."/>
            <person name="Overton L."/>
            <person name="Reardon M."/>
            <person name="Tsitrin T."/>
            <person name="Vuong H."/>
            <person name="Weaver B."/>
            <person name="Ciecko A."/>
            <person name="Tallon L."/>
            <person name="Jackson J."/>
            <person name="Pai G."/>
            <person name="Aken S.V."/>
            <person name="Utterback T."/>
            <person name="Reidmuller S."/>
            <person name="Feldblyum T."/>
            <person name="Hsiao J."/>
            <person name="Zismann V."/>
            <person name="Iobst S."/>
            <person name="de Vazeille A.R."/>
            <person name="Buell C.R."/>
            <person name="Ying K."/>
            <person name="Li Y."/>
            <person name="Lu T."/>
            <person name="Huang Y."/>
            <person name="Zhao Q."/>
            <person name="Feng Q."/>
            <person name="Zhang L."/>
            <person name="Zhu J."/>
            <person name="Weng Q."/>
            <person name="Mu J."/>
            <person name="Lu Y."/>
            <person name="Fan D."/>
            <person name="Liu Y."/>
            <person name="Guan J."/>
            <person name="Zhang Y."/>
            <person name="Yu S."/>
            <person name="Liu X."/>
            <person name="Zhang Y."/>
            <person name="Hong G."/>
            <person name="Han B."/>
            <person name="Choisne N."/>
            <person name="Demange N."/>
            <person name="Orjeda G."/>
            <person name="Samain S."/>
            <person name="Cattolico L."/>
            <person name="Pelletier E."/>
            <person name="Couloux A."/>
            <person name="Segurens B."/>
            <person name="Wincker P."/>
            <person name="D'Hont A."/>
            <person name="Scarpelli C."/>
            <person name="Weissenbach J."/>
            <person name="Salanoubat M."/>
            <person name="Quetier F."/>
            <person name="Yu Y."/>
            <person name="Kim H.R."/>
            <person name="Rambo T."/>
            <person name="Currie J."/>
            <person name="Collura K."/>
            <person name="Luo M."/>
            <person name="Yang T."/>
            <person name="Ammiraju J.S.S."/>
            <person name="Engler F."/>
            <person name="Soderlund C."/>
            <person name="Wing R.A."/>
            <person name="Palmer L.E."/>
            <person name="de la Bastide M."/>
            <person name="Spiegel L."/>
            <person name="Nascimento L."/>
            <person name="Zutavern T."/>
            <person name="O'Shaughnessy A."/>
            <person name="Dike S."/>
            <person name="Dedhia N."/>
            <person name="Preston R."/>
            <person name="Balija V."/>
            <person name="McCombie W.R."/>
            <person name="Chow T."/>
            <person name="Chen H."/>
            <person name="Chung M."/>
            <person name="Chen C."/>
            <person name="Shaw J."/>
            <person name="Wu H."/>
            <person name="Hsiao K."/>
            <person name="Chao Y."/>
            <person name="Chu M."/>
            <person name="Cheng C."/>
            <person name="Hour A."/>
            <person name="Lee P."/>
            <person name="Lin S."/>
            <person name="Lin Y."/>
            <person name="Liou J."/>
            <person name="Liu S."/>
            <person name="Hsing Y."/>
            <person name="Raghuvanshi S."/>
            <person name="Mohanty A."/>
            <person name="Bharti A.K."/>
            <person name="Gaur A."/>
            <person name="Gupta V."/>
            <person name="Kumar D."/>
            <person name="Ravi V."/>
            <person name="Vij S."/>
            <person name="Kapur A."/>
            <person name="Khurana P."/>
            <person name="Khurana P."/>
            <person name="Khurana J.P."/>
            <person name="Tyagi A.K."/>
            <person name="Gaikwad K."/>
            <person name="Singh A."/>
            <person name="Dalal V."/>
            <person name="Srivastava S."/>
            <person name="Dixit A."/>
            <person name="Pal A.K."/>
            <person name="Ghazi I.A."/>
            <person name="Yadav M."/>
            <person name="Pandit A."/>
            <person name="Bhargava A."/>
            <person name="Sureshbabu K."/>
            <person name="Batra K."/>
            <person name="Sharma T.R."/>
            <person name="Mohapatra T."/>
            <person name="Singh N.K."/>
            <person name="Messing J."/>
            <person name="Nelson A.B."/>
            <person name="Fuks G."/>
            <person name="Kavchok S."/>
            <person name="Keizer G."/>
            <person name="Linton E."/>
            <person name="Llaca V."/>
            <person name="Song R."/>
            <person name="Tanyolac B."/>
            <person name="Young S."/>
            <person name="Ho-Il K."/>
            <person name="Hahn J.H."/>
            <person name="Sangsakoo G."/>
            <person name="Vanavichit A."/>
            <person name="de Mattos Luiz.A.T."/>
            <person name="Zimmer P.D."/>
            <person name="Malone G."/>
            <person name="Dellagostin O."/>
            <person name="de Oliveira A.C."/>
            <person name="Bevan M."/>
            <person name="Bancroft I."/>
            <person name="Minx P."/>
            <person name="Cordum H."/>
            <person name="Wilson R."/>
            <person name="Cheng Z."/>
            <person name="Jin W."/>
            <person name="Jiang J."/>
            <person name="Leong S.A."/>
            <person name="Iwama H."/>
            <person name="Gojobori T."/>
            <person name="Itoh T."/>
            <person name="Niimura Y."/>
            <person name="Fujii Y."/>
            <person name="Habara T."/>
            <person name="Sakai H."/>
            <person name="Sato Y."/>
            <person name="Wilson G."/>
            <person name="Kumar K."/>
            <person name="McCouch S."/>
            <person name="Juretic N."/>
            <person name="Hoen D."/>
            <person name="Wright S."/>
            <person name="Bruskiewich R."/>
            <person name="Bureau T."/>
            <person name="Miyao A."/>
            <person name="Hirochika H."/>
            <person name="Nishikawa T."/>
            <person name="Kadowaki K."/>
            <person name="Sugiura M."/>
            <person name="Burr B."/>
            <person name="Sasaki T."/>
        </authorList>
    </citation>
    <scope>NUCLEOTIDE SEQUENCE [LARGE SCALE GENOMIC DNA]</scope>
    <source>
        <strain evidence="2">cv. Nipponbare</strain>
    </source>
</reference>
<evidence type="ECO:0000313" key="2">
    <source>
        <dbReference type="Proteomes" id="UP000059680"/>
    </source>
</evidence>
<dbReference type="PaxDb" id="39947-A0A0N7KTH8"/>
<dbReference type="AlphaFoldDB" id="A0A0N7KTH8"/>
<dbReference type="EMBL" id="AP014968">
    <property type="protein sequence ID" value="BAT15658.1"/>
    <property type="molecule type" value="Genomic_DNA"/>
</dbReference>
<reference evidence="1 2" key="3">
    <citation type="journal article" date="2013" name="Rice">
        <title>Improvement of the Oryza sativa Nipponbare reference genome using next generation sequence and optical map data.</title>
        <authorList>
            <person name="Kawahara Y."/>
            <person name="de la Bastide M."/>
            <person name="Hamilton J.P."/>
            <person name="Kanamori H."/>
            <person name="McCombie W.R."/>
            <person name="Ouyang S."/>
            <person name="Schwartz D.C."/>
            <person name="Tanaka T."/>
            <person name="Wu J."/>
            <person name="Zhou S."/>
            <person name="Childs K.L."/>
            <person name="Davidson R.M."/>
            <person name="Lin H."/>
            <person name="Quesada-Ocampo L."/>
            <person name="Vaillancourt B."/>
            <person name="Sakai H."/>
            <person name="Lee S.S."/>
            <person name="Kim J."/>
            <person name="Numa H."/>
            <person name="Itoh T."/>
            <person name="Buell C.R."/>
            <person name="Matsumoto T."/>
        </authorList>
    </citation>
    <scope>NUCLEOTIDE SEQUENCE [LARGE SCALE GENOMIC DNA]</scope>
    <source>
        <strain evidence="2">cv. Nipponbare</strain>
    </source>
</reference>
<accession>A0A0N7KTH8</accession>
<protein>
    <submittedName>
        <fullName evidence="1">Os12g0122066 protein</fullName>
    </submittedName>
</protein>
<name>A0A0N7KTH8_ORYSJ</name>
<sequence length="118" mass="13150">MHKSKKKLTRTHRISWPSGVACSAIANSPLHPDGMGAWAAVAQDGMWRWARDSHGRRPPQRRRGLSRGFGLVEETVATEKASNGYEAAIDNIFQKAPLAYLVWIAINDDCDPDFSDRC</sequence>
<keyword evidence="2" id="KW-1185">Reference proteome</keyword>
<dbReference type="Proteomes" id="UP000059680">
    <property type="component" value="Chromosome 12"/>
</dbReference>
<proteinExistence type="predicted"/>
<reference evidence="1 2" key="2">
    <citation type="journal article" date="2013" name="Plant Cell Physiol.">
        <title>Rice Annotation Project Database (RAP-DB): an integrative and interactive database for rice genomics.</title>
        <authorList>
            <person name="Sakai H."/>
            <person name="Lee S.S."/>
            <person name="Tanaka T."/>
            <person name="Numa H."/>
            <person name="Kim J."/>
            <person name="Kawahara Y."/>
            <person name="Wakimoto H."/>
            <person name="Yang C.C."/>
            <person name="Iwamoto M."/>
            <person name="Abe T."/>
            <person name="Yamada Y."/>
            <person name="Muto A."/>
            <person name="Inokuchi H."/>
            <person name="Ikemura T."/>
            <person name="Matsumoto T."/>
            <person name="Sasaki T."/>
            <person name="Itoh T."/>
        </authorList>
    </citation>
    <scope>NUCLEOTIDE SEQUENCE [LARGE SCALE GENOMIC DNA]</scope>
    <source>
        <strain evidence="2">cv. Nipponbare</strain>
    </source>
</reference>
<organism evidence="1 2">
    <name type="scientific">Oryza sativa subsp. japonica</name>
    <name type="common">Rice</name>
    <dbReference type="NCBI Taxonomy" id="39947"/>
    <lineage>
        <taxon>Eukaryota</taxon>
        <taxon>Viridiplantae</taxon>
        <taxon>Streptophyta</taxon>
        <taxon>Embryophyta</taxon>
        <taxon>Tracheophyta</taxon>
        <taxon>Spermatophyta</taxon>
        <taxon>Magnoliopsida</taxon>
        <taxon>Liliopsida</taxon>
        <taxon>Poales</taxon>
        <taxon>Poaceae</taxon>
        <taxon>BOP clade</taxon>
        <taxon>Oryzoideae</taxon>
        <taxon>Oryzeae</taxon>
        <taxon>Oryzinae</taxon>
        <taxon>Oryza</taxon>
        <taxon>Oryza sativa</taxon>
    </lineage>
</organism>
<dbReference type="InParanoid" id="A0A0N7KTH8"/>
<evidence type="ECO:0000313" key="1">
    <source>
        <dbReference type="EMBL" id="BAT15658.1"/>
    </source>
</evidence>
<gene>
    <name evidence="1" type="ordered locus">Os12g0122066</name>
    <name evidence="1" type="ORF">OSNPB_120122066</name>
</gene>